<feature type="repeat" description="WD" evidence="3">
    <location>
        <begin position="572"/>
        <end position="614"/>
    </location>
</feature>
<dbReference type="PROSITE" id="PS50294">
    <property type="entry name" value="WD_REPEATS_REGION"/>
    <property type="match status" value="4"/>
</dbReference>
<dbReference type="InterPro" id="IPR011047">
    <property type="entry name" value="Quinoprotein_ADH-like_sf"/>
</dbReference>
<evidence type="ECO:0000256" key="2">
    <source>
        <dbReference type="ARBA" id="ARBA00022737"/>
    </source>
</evidence>
<dbReference type="OrthoDB" id="2161379at2759"/>
<dbReference type="PROSITE" id="PS00678">
    <property type="entry name" value="WD_REPEATS_1"/>
    <property type="match status" value="2"/>
</dbReference>
<sequence>MRLSLNLCHIKVHMDVLLQEQEALGLCPSDIHGRASIIMVKQVGLLPAGCQPWNHDVVAASGDRFVYCATLAIYVYQLDKKFREFKLVSIMSEHKKTITAIAFNPSNKDVLASCSADNRVIVWDCDQQQIIAQLENTRDIPIGIGWCFHGNETVTFTSRRGQFFKWHYKNPTTKLATVKEVTGFSSDVFIFRWHPKNTSKIVVGHRNGTLSLCYVGGKCHKHVCPPDEDSDTEEDDPVTALEWDPLSSDYLIVANTFGTIRLIDSNSLTIIIRFVMPSVATQVSSLSWIDSAPGMFVTGDTKTGVLRVWNVSRSSPLETIRLKQTGVHALQAVCSTVINDQSELLSLSSNPSSKSLAQPPSAINSAQFALPPAKILCTFLDGGVGLYDLGRRKWIFLREEGHIETIFDCKFQPDNSDHLATASFDGTIKVWNVNTLTTVHVSPGNEGVIYSLSWAPADLHCIVASTAKNGLFVWDTDKGKIIKRFTEHMKGAVYTVAWCQKDSKRIASVGADGYCIVRLISGEVLQKYKHPGPVYGCDWSSTNKDMLATGCEDMCVRVFYIVASSDQPIKTFKGHTSKVFHVKWSPLREGILCSGSNDSMIRVWDYTQDTCICVLKGHEAPIRGLLWNSEVPYLLVSGSWDSNIRVWDVRDGACVDTMMDHGADVYGLACHPERPFLLASTSRDSTLRLWSLNSLVQPIEMNIIAEKPWSDIIGTVEAAMDVSNPPLLAGRVSKGIKLELEQPNVKGNVADKKLQLFSKFFSQPCGTKNLWELVSVVKGMDDTFLSQHYSKGIMHCKHLLKFKMSEAQELEMVKMSKAGALGSSVKEEKIRRAAQLHIQVGNIQRYCELMAELGEWEKALSVAPGVSMEYWHSLAKRHTAYLLRDDKEDVIVYSMATGDMETLVNYFTSQGQATEAMLASQVACEGLQPHPPPTGRAKCNGTTEPSTTDVDLLKQSVQHLSKWYFNNGFTVLAACCHLAINDCESAVWRLIQGHELELAVSVGTILGNTPKQTNLAIEYLSRRCEHLCKWDLAVDMLKLLPDPDLLLAKCCARCAASMDEINLLHTRAGLPSLDECTHQAETLKLKCEPFQCVKYYLLSTTPEVGLEVGLQEVKGVMSKSRWTVDAVFPMLQLLGCIRSDKLQQHKLETLRFELLCLSAYTGALMAIKRGYNSIVAFLLAHARDLLQKTELNLSINDTSINDELTAWRSVEKYRDNRGGLDLQATAVSPEMMDVYQRLTDRAGVDEELRRLGPDCMASSNLPTHSDIHVSCISGQRTLGLAFFLEDGRSAVSPNEALMWVKVNPFTPLGSALRINPF</sequence>
<proteinExistence type="predicted"/>
<gene>
    <name evidence="4" type="ORF">KP79_PYT12868</name>
</gene>
<keyword evidence="5" id="KW-1185">Reference proteome</keyword>
<evidence type="ECO:0000313" key="4">
    <source>
        <dbReference type="EMBL" id="OWF52877.1"/>
    </source>
</evidence>
<dbReference type="SMART" id="SM00320">
    <property type="entry name" value="WD40"/>
    <property type="match status" value="12"/>
</dbReference>
<dbReference type="InterPro" id="IPR001680">
    <property type="entry name" value="WD40_rpt"/>
</dbReference>
<dbReference type="SUPFAM" id="SSF50998">
    <property type="entry name" value="Quinoprotein alcohol dehydrogenase-like"/>
    <property type="match status" value="2"/>
</dbReference>
<dbReference type="CDD" id="cd00200">
    <property type="entry name" value="WD40"/>
    <property type="match status" value="1"/>
</dbReference>
<keyword evidence="1 3" id="KW-0853">WD repeat</keyword>
<evidence type="ECO:0000313" key="5">
    <source>
        <dbReference type="Proteomes" id="UP000242188"/>
    </source>
</evidence>
<feature type="repeat" description="WD" evidence="3">
    <location>
        <begin position="399"/>
        <end position="441"/>
    </location>
</feature>
<dbReference type="InterPro" id="IPR020472">
    <property type="entry name" value="WD40_PAC1"/>
</dbReference>
<organism evidence="4 5">
    <name type="scientific">Mizuhopecten yessoensis</name>
    <name type="common">Japanese scallop</name>
    <name type="synonym">Patinopecten yessoensis</name>
    <dbReference type="NCBI Taxonomy" id="6573"/>
    <lineage>
        <taxon>Eukaryota</taxon>
        <taxon>Metazoa</taxon>
        <taxon>Spiralia</taxon>
        <taxon>Lophotrochozoa</taxon>
        <taxon>Mollusca</taxon>
        <taxon>Bivalvia</taxon>
        <taxon>Autobranchia</taxon>
        <taxon>Pteriomorphia</taxon>
        <taxon>Pectinida</taxon>
        <taxon>Pectinoidea</taxon>
        <taxon>Pectinidae</taxon>
        <taxon>Mizuhopecten</taxon>
    </lineage>
</organism>
<dbReference type="Gene3D" id="2.130.10.10">
    <property type="entry name" value="YVTN repeat-like/Quinoprotein amine dehydrogenase"/>
    <property type="match status" value="5"/>
</dbReference>
<dbReference type="PRINTS" id="PR00320">
    <property type="entry name" value="GPROTEINBRPT"/>
</dbReference>
<dbReference type="STRING" id="6573.A0A210QVU7"/>
<evidence type="ECO:0000256" key="3">
    <source>
        <dbReference type="PROSITE-ProRule" id="PRU00221"/>
    </source>
</evidence>
<keyword evidence="2" id="KW-0677">Repeat</keyword>
<comment type="caution">
    <text evidence="4">The sequence shown here is derived from an EMBL/GenBank/DDBJ whole genome shotgun (WGS) entry which is preliminary data.</text>
</comment>
<reference evidence="4 5" key="1">
    <citation type="journal article" date="2017" name="Nat. Ecol. Evol.">
        <title>Scallop genome provides insights into evolution of bilaterian karyotype and development.</title>
        <authorList>
            <person name="Wang S."/>
            <person name="Zhang J."/>
            <person name="Jiao W."/>
            <person name="Li J."/>
            <person name="Xun X."/>
            <person name="Sun Y."/>
            <person name="Guo X."/>
            <person name="Huan P."/>
            <person name="Dong B."/>
            <person name="Zhang L."/>
            <person name="Hu X."/>
            <person name="Sun X."/>
            <person name="Wang J."/>
            <person name="Zhao C."/>
            <person name="Wang Y."/>
            <person name="Wang D."/>
            <person name="Huang X."/>
            <person name="Wang R."/>
            <person name="Lv J."/>
            <person name="Li Y."/>
            <person name="Zhang Z."/>
            <person name="Liu B."/>
            <person name="Lu W."/>
            <person name="Hui Y."/>
            <person name="Liang J."/>
            <person name="Zhou Z."/>
            <person name="Hou R."/>
            <person name="Li X."/>
            <person name="Liu Y."/>
            <person name="Li H."/>
            <person name="Ning X."/>
            <person name="Lin Y."/>
            <person name="Zhao L."/>
            <person name="Xing Q."/>
            <person name="Dou J."/>
            <person name="Li Y."/>
            <person name="Mao J."/>
            <person name="Guo H."/>
            <person name="Dou H."/>
            <person name="Li T."/>
            <person name="Mu C."/>
            <person name="Jiang W."/>
            <person name="Fu Q."/>
            <person name="Fu X."/>
            <person name="Miao Y."/>
            <person name="Liu J."/>
            <person name="Yu Q."/>
            <person name="Li R."/>
            <person name="Liao H."/>
            <person name="Li X."/>
            <person name="Kong Y."/>
            <person name="Jiang Z."/>
            <person name="Chourrout D."/>
            <person name="Li R."/>
            <person name="Bao Z."/>
        </authorList>
    </citation>
    <scope>NUCLEOTIDE SEQUENCE [LARGE SCALE GENOMIC DNA]</scope>
    <source>
        <strain evidence="4 5">PY_sf001</strain>
    </source>
</reference>
<dbReference type="Pfam" id="PF00400">
    <property type="entry name" value="WD40"/>
    <property type="match status" value="6"/>
</dbReference>
<protein>
    <submittedName>
        <fullName evidence="4">WD repeat-containing protein 17</fullName>
    </submittedName>
</protein>
<dbReference type="PANTHER" id="PTHR44464:SF1">
    <property type="entry name" value="WD REPEAT-CONTAINING PROTEIN 17"/>
    <property type="match status" value="1"/>
</dbReference>
<name>A0A210QVU7_MIZYE</name>
<dbReference type="PANTHER" id="PTHR44464">
    <property type="entry name" value="WD REPEAT-CONTAINING PROTEIN 17"/>
    <property type="match status" value="1"/>
</dbReference>
<feature type="repeat" description="WD" evidence="3">
    <location>
        <begin position="91"/>
        <end position="133"/>
    </location>
</feature>
<evidence type="ECO:0000256" key="1">
    <source>
        <dbReference type="ARBA" id="ARBA00022574"/>
    </source>
</evidence>
<dbReference type="PROSITE" id="PS50082">
    <property type="entry name" value="WD_REPEATS_2"/>
    <property type="match status" value="5"/>
</dbReference>
<dbReference type="Proteomes" id="UP000242188">
    <property type="component" value="Unassembled WGS sequence"/>
</dbReference>
<dbReference type="InterPro" id="IPR019775">
    <property type="entry name" value="WD40_repeat_CS"/>
</dbReference>
<feature type="repeat" description="WD" evidence="3">
    <location>
        <begin position="615"/>
        <end position="657"/>
    </location>
</feature>
<dbReference type="InterPro" id="IPR015943">
    <property type="entry name" value="WD40/YVTN_repeat-like_dom_sf"/>
</dbReference>
<dbReference type="EMBL" id="NEDP02001613">
    <property type="protein sequence ID" value="OWF52877.1"/>
    <property type="molecule type" value="Genomic_DNA"/>
</dbReference>
<feature type="repeat" description="WD" evidence="3">
    <location>
        <begin position="658"/>
        <end position="694"/>
    </location>
</feature>
<accession>A0A210QVU7</accession>